<proteinExistence type="predicted"/>
<feature type="transmembrane region" description="Helical" evidence="1">
    <location>
        <begin position="12"/>
        <end position="35"/>
    </location>
</feature>
<comment type="caution">
    <text evidence="2">The sequence shown here is derived from an EMBL/GenBank/DDBJ whole genome shotgun (WGS) entry which is preliminary data.</text>
</comment>
<keyword evidence="1" id="KW-1133">Transmembrane helix</keyword>
<name>A0A941DGE1_9BURK</name>
<dbReference type="Proteomes" id="UP000680158">
    <property type="component" value="Unassembled WGS sequence"/>
</dbReference>
<evidence type="ECO:0000313" key="3">
    <source>
        <dbReference type="Proteomes" id="UP000680158"/>
    </source>
</evidence>
<evidence type="ECO:0008006" key="4">
    <source>
        <dbReference type="Google" id="ProtNLM"/>
    </source>
</evidence>
<gene>
    <name evidence="2" type="ORF">KDM92_04265</name>
</gene>
<organism evidence="2 3">
    <name type="scientific">Undibacterium baiyunense</name>
    <dbReference type="NCBI Taxonomy" id="2828731"/>
    <lineage>
        <taxon>Bacteria</taxon>
        <taxon>Pseudomonadati</taxon>
        <taxon>Pseudomonadota</taxon>
        <taxon>Betaproteobacteria</taxon>
        <taxon>Burkholderiales</taxon>
        <taxon>Oxalobacteraceae</taxon>
        <taxon>Undibacterium</taxon>
    </lineage>
</organism>
<protein>
    <recommendedName>
        <fullName evidence="4">Transmembrane protein</fullName>
    </recommendedName>
</protein>
<reference evidence="2 3" key="1">
    <citation type="submission" date="2021-04" db="EMBL/GenBank/DDBJ databases">
        <title>novel species isolated from subtropical streams in China.</title>
        <authorList>
            <person name="Lu H."/>
        </authorList>
    </citation>
    <scope>NUCLEOTIDE SEQUENCE [LARGE SCALE GENOMIC DNA]</scope>
    <source>
        <strain evidence="2 3">BYS107W</strain>
    </source>
</reference>
<dbReference type="AlphaFoldDB" id="A0A941DGE1"/>
<dbReference type="PROSITE" id="PS51257">
    <property type="entry name" value="PROKAR_LIPOPROTEIN"/>
    <property type="match status" value="1"/>
</dbReference>
<dbReference type="EMBL" id="JAGSPM010000002">
    <property type="protein sequence ID" value="MBR7745782.1"/>
    <property type="molecule type" value="Genomic_DNA"/>
</dbReference>
<keyword evidence="1" id="KW-0812">Transmembrane</keyword>
<sequence>MHDRQTNQKRTSSLVLLLCPLPFLLGCVMMATAFWQNDADYVFGRLKTVDAILIDVGPAHPSSGRPRFFPTFRLLDGQILKLENALVADEIPPANQAVQLRCSLRKSHHCKTPASPDIDPIFYAIAALWMVLTLVITVAMWRTLYCRLLARTS</sequence>
<dbReference type="RefSeq" id="WP_212683154.1">
    <property type="nucleotide sequence ID" value="NZ_JAGSPM010000002.1"/>
</dbReference>
<keyword evidence="1" id="KW-0472">Membrane</keyword>
<keyword evidence="3" id="KW-1185">Reference proteome</keyword>
<evidence type="ECO:0000313" key="2">
    <source>
        <dbReference type="EMBL" id="MBR7745782.1"/>
    </source>
</evidence>
<accession>A0A941DGE1</accession>
<feature type="transmembrane region" description="Helical" evidence="1">
    <location>
        <begin position="121"/>
        <end position="141"/>
    </location>
</feature>
<evidence type="ECO:0000256" key="1">
    <source>
        <dbReference type="SAM" id="Phobius"/>
    </source>
</evidence>